<keyword evidence="7" id="KW-1185">Reference proteome</keyword>
<evidence type="ECO:0000256" key="2">
    <source>
        <dbReference type="ARBA" id="ARBA00022448"/>
    </source>
</evidence>
<keyword evidence="5 6" id="KW-0472">Membrane</keyword>
<evidence type="ECO:0000256" key="3">
    <source>
        <dbReference type="ARBA" id="ARBA00022692"/>
    </source>
</evidence>
<dbReference type="GeneID" id="101237375"/>
<reference evidence="8" key="1">
    <citation type="submission" date="2025-08" db="UniProtKB">
        <authorList>
            <consortium name="RefSeq"/>
        </authorList>
    </citation>
    <scope>IDENTIFICATION</scope>
</reference>
<feature type="transmembrane region" description="Helical" evidence="6">
    <location>
        <begin position="93"/>
        <end position="109"/>
    </location>
</feature>
<feature type="transmembrane region" description="Helical" evidence="6">
    <location>
        <begin position="442"/>
        <end position="463"/>
    </location>
</feature>
<keyword evidence="3 6" id="KW-0812">Transmembrane</keyword>
<evidence type="ECO:0000313" key="8">
    <source>
        <dbReference type="RefSeq" id="XP_065651594.1"/>
    </source>
</evidence>
<comment type="subcellular location">
    <subcellularLocation>
        <location evidence="1">Endomembrane system</location>
        <topology evidence="1">Multi-pass membrane protein</topology>
    </subcellularLocation>
</comment>
<evidence type="ECO:0000256" key="4">
    <source>
        <dbReference type="ARBA" id="ARBA00022989"/>
    </source>
</evidence>
<name>A0ABM4BR21_HYDVU</name>
<evidence type="ECO:0000256" key="6">
    <source>
        <dbReference type="SAM" id="Phobius"/>
    </source>
</evidence>
<feature type="transmembrane region" description="Helical" evidence="6">
    <location>
        <begin position="378"/>
        <end position="401"/>
    </location>
</feature>
<feature type="transmembrane region" description="Helical" evidence="6">
    <location>
        <begin position="61"/>
        <end position="81"/>
    </location>
</feature>
<dbReference type="Pfam" id="PF07690">
    <property type="entry name" value="MFS_1"/>
    <property type="match status" value="1"/>
</dbReference>
<dbReference type="InterPro" id="IPR011701">
    <property type="entry name" value="MFS"/>
</dbReference>
<sequence length="475" mass="54052">MEANNEDNISKQKHKKWLQKRKYTFIAFSIQMIIIGMEWSLTIVTLWSYIKEMIITNNPKLIYGLVSVSYMLASTVITPFIGRYVDRRRNINTCFLICNMWMLSGNVIYSLPFSPFFLIGGRIITGFGGALKPIIYSETVRSYPANEISSKLSILSMMVYFGFMLGPGINFSFKNINIFIGHWHLQYANFTGLFMGILCFIMEILTMTMVYDVSKEFDYKAIGKSSFSIDKMNEFHVDDILPLLKDDSENNATTVLKTAVLQSINSNQHTVIKILKVLFFSFDSALLLFSNFFLAFFFINTDIWLPLLIIEKMHLSVTEINICFFGVSGICAIILLRIIYRPFSDKNMMIMIILSLVGFCAVSAGYIILSYIPNNKALSIFMSIVYMTCNAGTPIIIDVYFVNTLAKMVNSNVLTFVDSVRSSSFTAGALLAFSFSAFIFDYVAIFGTLYIVIMIVIGILFICRKKHFINPKLLI</sequence>
<protein>
    <submittedName>
        <fullName evidence="8">Uncharacterized protein LOC101237375</fullName>
    </submittedName>
</protein>
<feature type="transmembrane region" description="Helical" evidence="6">
    <location>
        <begin position="152"/>
        <end position="173"/>
    </location>
</feature>
<feature type="transmembrane region" description="Helical" evidence="6">
    <location>
        <begin position="277"/>
        <end position="299"/>
    </location>
</feature>
<evidence type="ECO:0000256" key="1">
    <source>
        <dbReference type="ARBA" id="ARBA00004127"/>
    </source>
</evidence>
<keyword evidence="2" id="KW-0813">Transport</keyword>
<dbReference type="SUPFAM" id="SSF103473">
    <property type="entry name" value="MFS general substrate transporter"/>
    <property type="match status" value="1"/>
</dbReference>
<dbReference type="InterPro" id="IPR036259">
    <property type="entry name" value="MFS_trans_sf"/>
</dbReference>
<dbReference type="Proteomes" id="UP001652625">
    <property type="component" value="Chromosome 04"/>
</dbReference>
<evidence type="ECO:0000313" key="7">
    <source>
        <dbReference type="Proteomes" id="UP001652625"/>
    </source>
</evidence>
<dbReference type="RefSeq" id="XP_065651594.1">
    <property type="nucleotide sequence ID" value="XM_065795522.1"/>
</dbReference>
<organism evidence="7 8">
    <name type="scientific">Hydra vulgaris</name>
    <name type="common">Hydra</name>
    <name type="synonym">Hydra attenuata</name>
    <dbReference type="NCBI Taxonomy" id="6087"/>
    <lineage>
        <taxon>Eukaryota</taxon>
        <taxon>Metazoa</taxon>
        <taxon>Cnidaria</taxon>
        <taxon>Hydrozoa</taxon>
        <taxon>Hydroidolina</taxon>
        <taxon>Anthoathecata</taxon>
        <taxon>Aplanulata</taxon>
        <taxon>Hydridae</taxon>
        <taxon>Hydra</taxon>
    </lineage>
</organism>
<dbReference type="Gene3D" id="1.20.1250.20">
    <property type="entry name" value="MFS general substrate transporter like domains"/>
    <property type="match status" value="1"/>
</dbReference>
<feature type="transmembrane region" description="Helical" evidence="6">
    <location>
        <begin position="352"/>
        <end position="372"/>
    </location>
</feature>
<evidence type="ECO:0000256" key="5">
    <source>
        <dbReference type="ARBA" id="ARBA00023136"/>
    </source>
</evidence>
<proteinExistence type="predicted"/>
<dbReference type="PANTHER" id="PTHR23510:SF3">
    <property type="entry name" value="MAJOR FACILITATOR SUPERFAMILY DOMAIN-CONTAINING PROTEIN 8"/>
    <property type="match status" value="1"/>
</dbReference>
<dbReference type="PANTHER" id="PTHR23510">
    <property type="entry name" value="INNER MEMBRANE TRANSPORT PROTEIN YAJR"/>
    <property type="match status" value="1"/>
</dbReference>
<keyword evidence="4 6" id="KW-1133">Transmembrane helix</keyword>
<dbReference type="InterPro" id="IPR051068">
    <property type="entry name" value="MFS_Domain-Containing_Protein"/>
</dbReference>
<gene>
    <name evidence="8" type="primary">LOC101237375</name>
</gene>
<accession>A0ABM4BR21</accession>
<feature type="transmembrane region" description="Helical" evidence="6">
    <location>
        <begin position="23"/>
        <end position="49"/>
    </location>
</feature>
<feature type="transmembrane region" description="Helical" evidence="6">
    <location>
        <begin position="319"/>
        <end position="340"/>
    </location>
</feature>
<feature type="transmembrane region" description="Helical" evidence="6">
    <location>
        <begin position="193"/>
        <end position="211"/>
    </location>
</feature>